<evidence type="ECO:0000256" key="6">
    <source>
        <dbReference type="ARBA" id="ARBA00022792"/>
    </source>
</evidence>
<dbReference type="AlphaFoldDB" id="A0AAV9U723"/>
<evidence type="ECO:0000256" key="7">
    <source>
        <dbReference type="ARBA" id="ARBA00022989"/>
    </source>
</evidence>
<dbReference type="PANTHER" id="PTHR45667">
    <property type="entry name" value="S-ADENOSYLMETHIONINE MITOCHONDRIAL CARRIER PROTEIN"/>
    <property type="match status" value="1"/>
</dbReference>
<comment type="similarity">
    <text evidence="2 10">Belongs to the mitochondrial carrier (TC 2.A.29) family.</text>
</comment>
<feature type="repeat" description="Solcar" evidence="9">
    <location>
        <begin position="105"/>
        <end position="191"/>
    </location>
</feature>
<comment type="caution">
    <text evidence="11">The sequence shown here is derived from an EMBL/GenBank/DDBJ whole genome shotgun (WGS) entry which is preliminary data.</text>
</comment>
<organism evidence="11 12">
    <name type="scientific">Orbilia brochopaga</name>
    <dbReference type="NCBI Taxonomy" id="3140254"/>
    <lineage>
        <taxon>Eukaryota</taxon>
        <taxon>Fungi</taxon>
        <taxon>Dikarya</taxon>
        <taxon>Ascomycota</taxon>
        <taxon>Pezizomycotina</taxon>
        <taxon>Orbiliomycetes</taxon>
        <taxon>Orbiliales</taxon>
        <taxon>Orbiliaceae</taxon>
        <taxon>Orbilia</taxon>
    </lineage>
</organism>
<keyword evidence="4 9" id="KW-0812">Transmembrane</keyword>
<evidence type="ECO:0000256" key="2">
    <source>
        <dbReference type="ARBA" id="ARBA00006375"/>
    </source>
</evidence>
<dbReference type="Pfam" id="PF00153">
    <property type="entry name" value="Mito_carr"/>
    <property type="match status" value="3"/>
</dbReference>
<evidence type="ECO:0000256" key="5">
    <source>
        <dbReference type="ARBA" id="ARBA00022737"/>
    </source>
</evidence>
<dbReference type="PROSITE" id="PS50920">
    <property type="entry name" value="SOLCAR"/>
    <property type="match status" value="3"/>
</dbReference>
<name>A0AAV9U723_9PEZI</name>
<evidence type="ECO:0008006" key="13">
    <source>
        <dbReference type="Google" id="ProtNLM"/>
    </source>
</evidence>
<reference evidence="11 12" key="1">
    <citation type="submission" date="2019-10" db="EMBL/GenBank/DDBJ databases">
        <authorList>
            <person name="Palmer J.M."/>
        </authorList>
    </citation>
    <scope>NUCLEOTIDE SEQUENCE [LARGE SCALE GENOMIC DNA]</scope>
    <source>
        <strain evidence="11 12">TWF696</strain>
    </source>
</reference>
<evidence type="ECO:0000256" key="8">
    <source>
        <dbReference type="ARBA" id="ARBA00023136"/>
    </source>
</evidence>
<sequence length="310" mass="32833">MSHAHSDVVIAGATAAFTVDLIIYPLDTVKTRIQSPDWAARNAALIEASGGLRRALLRHAYQGVGSVILATLPSSATFFLTYNFLVERISTTLHLKDGVNGPSVLQSAVHSASSAVAEIASCAILTPAEVIKQNAQVISTTSQATASSSLAALRVLLKTPGSLFRGYSALVSRNLPFTATQFPVYEELRRVIQSHRGTAHPSLLEVGAVTAVSAASAGAFSAALTTPLDVIKTRMMLLDNSAGGGADGKPTRLGMVETAKMVVRREGARGLWRGGLLRAVWTAVGSGLYLGTFECSKIYLTRRRQERGQQ</sequence>
<dbReference type="GO" id="GO:0016020">
    <property type="term" value="C:membrane"/>
    <property type="evidence" value="ECO:0007669"/>
    <property type="project" value="UniProtKB-SubCell"/>
</dbReference>
<comment type="subcellular location">
    <subcellularLocation>
        <location evidence="1">Membrane</location>
        <topology evidence="1">Multi-pass membrane protein</topology>
    </subcellularLocation>
</comment>
<dbReference type="SUPFAM" id="SSF103506">
    <property type="entry name" value="Mitochondrial carrier"/>
    <property type="match status" value="1"/>
</dbReference>
<keyword evidence="6" id="KW-0496">Mitochondrion</keyword>
<evidence type="ECO:0000256" key="1">
    <source>
        <dbReference type="ARBA" id="ARBA00004141"/>
    </source>
</evidence>
<protein>
    <recommendedName>
        <fullName evidence="13">Mitochondrial carrier protein</fullName>
    </recommendedName>
</protein>
<evidence type="ECO:0000256" key="10">
    <source>
        <dbReference type="RuleBase" id="RU000488"/>
    </source>
</evidence>
<evidence type="ECO:0000256" key="3">
    <source>
        <dbReference type="ARBA" id="ARBA00022448"/>
    </source>
</evidence>
<accession>A0AAV9U723</accession>
<evidence type="ECO:0000313" key="12">
    <source>
        <dbReference type="Proteomes" id="UP001375240"/>
    </source>
</evidence>
<feature type="repeat" description="Solcar" evidence="9">
    <location>
        <begin position="3"/>
        <end position="88"/>
    </location>
</feature>
<proteinExistence type="inferred from homology"/>
<keyword evidence="12" id="KW-1185">Reference proteome</keyword>
<dbReference type="Gene3D" id="1.50.40.10">
    <property type="entry name" value="Mitochondrial carrier domain"/>
    <property type="match status" value="1"/>
</dbReference>
<keyword evidence="3 10" id="KW-0813">Transport</keyword>
<dbReference type="EMBL" id="JAVHNQ010000012">
    <property type="protein sequence ID" value="KAK6335466.1"/>
    <property type="molecule type" value="Genomic_DNA"/>
</dbReference>
<dbReference type="InterPro" id="IPR023395">
    <property type="entry name" value="MCP_dom_sf"/>
</dbReference>
<evidence type="ECO:0000256" key="9">
    <source>
        <dbReference type="PROSITE-ProRule" id="PRU00282"/>
    </source>
</evidence>
<evidence type="ECO:0000256" key="4">
    <source>
        <dbReference type="ARBA" id="ARBA00022692"/>
    </source>
</evidence>
<dbReference type="Proteomes" id="UP001375240">
    <property type="component" value="Unassembled WGS sequence"/>
</dbReference>
<keyword evidence="8 9" id="KW-0472">Membrane</keyword>
<keyword evidence="6" id="KW-0999">Mitochondrion inner membrane</keyword>
<gene>
    <name evidence="11" type="ORF">TWF696_002240</name>
</gene>
<keyword evidence="7" id="KW-1133">Transmembrane helix</keyword>
<evidence type="ECO:0000313" key="11">
    <source>
        <dbReference type="EMBL" id="KAK6335466.1"/>
    </source>
</evidence>
<dbReference type="InterPro" id="IPR018108">
    <property type="entry name" value="MCP_transmembrane"/>
</dbReference>
<keyword evidence="5" id="KW-0677">Repeat</keyword>
<feature type="repeat" description="Solcar" evidence="9">
    <location>
        <begin position="205"/>
        <end position="299"/>
    </location>
</feature>